<comment type="subcellular location">
    <subcellularLocation>
        <location evidence="3">Chromosome</location>
        <location evidence="3">Centromere</location>
        <location evidence="3">Kinetochore</location>
    </subcellularLocation>
    <subcellularLocation>
        <location evidence="2">Cytoplasm</location>
        <location evidence="2">Cytoskeleton</location>
        <location evidence="2">Spindle</location>
    </subcellularLocation>
    <subcellularLocation>
        <location evidence="1">Nucleus</location>
    </subcellularLocation>
</comment>
<organism evidence="20 21">
    <name type="scientific">Lyophyllum shimeji</name>
    <name type="common">Hon-shimeji</name>
    <name type="synonym">Tricholoma shimeji</name>
    <dbReference type="NCBI Taxonomy" id="47721"/>
    <lineage>
        <taxon>Eukaryota</taxon>
        <taxon>Fungi</taxon>
        <taxon>Dikarya</taxon>
        <taxon>Basidiomycota</taxon>
        <taxon>Agaricomycotina</taxon>
        <taxon>Agaricomycetes</taxon>
        <taxon>Agaricomycetidae</taxon>
        <taxon>Agaricales</taxon>
        <taxon>Tricholomatineae</taxon>
        <taxon>Lyophyllaceae</taxon>
        <taxon>Lyophyllum</taxon>
    </lineage>
</organism>
<feature type="compositionally biased region" description="Low complexity" evidence="19">
    <location>
        <begin position="17"/>
        <end position="32"/>
    </location>
</feature>
<keyword evidence="9" id="KW-0498">Mitosis</keyword>
<dbReference type="PANTHER" id="PTHR28216:SF1">
    <property type="entry name" value="DASH COMPLEX SUBUNIT DUO1"/>
    <property type="match status" value="1"/>
</dbReference>
<evidence type="ECO:0000256" key="14">
    <source>
        <dbReference type="ARBA" id="ARBA00023242"/>
    </source>
</evidence>
<reference evidence="20" key="1">
    <citation type="submission" date="2022-07" db="EMBL/GenBank/DDBJ databases">
        <title>The genome of Lyophyllum shimeji provides insight into the initial evolution of ectomycorrhizal fungal genome.</title>
        <authorList>
            <person name="Kobayashi Y."/>
            <person name="Shibata T."/>
            <person name="Hirakawa H."/>
            <person name="Shigenobu S."/>
            <person name="Nishiyama T."/>
            <person name="Yamada A."/>
            <person name="Hasebe M."/>
            <person name="Kawaguchi M."/>
        </authorList>
    </citation>
    <scope>NUCLEOTIDE SEQUENCE</scope>
    <source>
        <strain evidence="20">AT787</strain>
    </source>
</reference>
<keyword evidence="16" id="KW-0137">Centromere</keyword>
<feature type="region of interest" description="Disordered" evidence="19">
    <location>
        <begin position="198"/>
        <end position="308"/>
    </location>
</feature>
<gene>
    <name evidence="20" type="ORF">LshimejAT787_0404890</name>
</gene>
<keyword evidence="5" id="KW-0158">Chromosome</keyword>
<comment type="similarity">
    <text evidence="4">Belongs to the DASH complex DUO1 family.</text>
</comment>
<evidence type="ECO:0000256" key="19">
    <source>
        <dbReference type="SAM" id="MobiDB-lite"/>
    </source>
</evidence>
<evidence type="ECO:0000256" key="17">
    <source>
        <dbReference type="ARBA" id="ARBA00044152"/>
    </source>
</evidence>
<evidence type="ECO:0000256" key="9">
    <source>
        <dbReference type="ARBA" id="ARBA00022776"/>
    </source>
</evidence>
<keyword evidence="13" id="KW-0206">Cytoskeleton</keyword>
<evidence type="ECO:0000256" key="2">
    <source>
        <dbReference type="ARBA" id="ARBA00004186"/>
    </source>
</evidence>
<keyword evidence="10" id="KW-0159">Chromosome partition</keyword>
<dbReference type="Proteomes" id="UP001063166">
    <property type="component" value="Unassembled WGS sequence"/>
</dbReference>
<evidence type="ECO:0000256" key="10">
    <source>
        <dbReference type="ARBA" id="ARBA00022829"/>
    </source>
</evidence>
<evidence type="ECO:0000256" key="3">
    <source>
        <dbReference type="ARBA" id="ARBA00004629"/>
    </source>
</evidence>
<evidence type="ECO:0000256" key="6">
    <source>
        <dbReference type="ARBA" id="ARBA00022490"/>
    </source>
</evidence>
<evidence type="ECO:0000256" key="13">
    <source>
        <dbReference type="ARBA" id="ARBA00023212"/>
    </source>
</evidence>
<keyword evidence="14" id="KW-0539">Nucleus</keyword>
<evidence type="ECO:0000256" key="12">
    <source>
        <dbReference type="ARBA" id="ARBA00023054"/>
    </source>
</evidence>
<dbReference type="AlphaFoldDB" id="A0A9P3PK75"/>
<dbReference type="Pfam" id="PF08651">
    <property type="entry name" value="DASH_Duo1"/>
    <property type="match status" value="1"/>
</dbReference>
<keyword evidence="6" id="KW-0963">Cytoplasm</keyword>
<dbReference type="GO" id="GO:0042729">
    <property type="term" value="C:DASH complex"/>
    <property type="evidence" value="ECO:0007669"/>
    <property type="project" value="InterPro"/>
</dbReference>
<comment type="caution">
    <text evidence="20">The sequence shown here is derived from an EMBL/GenBank/DDBJ whole genome shotgun (WGS) entry which is preliminary data.</text>
</comment>
<dbReference type="GO" id="GO:0072686">
    <property type="term" value="C:mitotic spindle"/>
    <property type="evidence" value="ECO:0007669"/>
    <property type="project" value="InterPro"/>
</dbReference>
<proteinExistence type="inferred from homology"/>
<evidence type="ECO:0000256" key="5">
    <source>
        <dbReference type="ARBA" id="ARBA00022454"/>
    </source>
</evidence>
<dbReference type="GO" id="GO:0051301">
    <property type="term" value="P:cell division"/>
    <property type="evidence" value="ECO:0007669"/>
    <property type="project" value="UniProtKB-KW"/>
</dbReference>
<dbReference type="GO" id="GO:0000278">
    <property type="term" value="P:mitotic cell cycle"/>
    <property type="evidence" value="ECO:0007669"/>
    <property type="project" value="InterPro"/>
</dbReference>
<keyword evidence="8" id="KW-0493">Microtubule</keyword>
<evidence type="ECO:0000256" key="7">
    <source>
        <dbReference type="ARBA" id="ARBA00022618"/>
    </source>
</evidence>
<protein>
    <recommendedName>
        <fullName evidence="17">DASH complex subunit DUO1</fullName>
    </recommendedName>
    <alternativeName>
        <fullName evidence="18">Outer kinetochore protein DUO1</fullName>
    </alternativeName>
</protein>
<keyword evidence="21" id="KW-1185">Reference proteome</keyword>
<dbReference type="InterPro" id="IPR013960">
    <property type="entry name" value="DASH_Duo1"/>
</dbReference>
<evidence type="ECO:0000313" key="21">
    <source>
        <dbReference type="Proteomes" id="UP001063166"/>
    </source>
</evidence>
<evidence type="ECO:0000256" key="11">
    <source>
        <dbReference type="ARBA" id="ARBA00022838"/>
    </source>
</evidence>
<evidence type="ECO:0000256" key="1">
    <source>
        <dbReference type="ARBA" id="ARBA00004123"/>
    </source>
</evidence>
<evidence type="ECO:0000256" key="18">
    <source>
        <dbReference type="ARBA" id="ARBA00044358"/>
    </source>
</evidence>
<feature type="region of interest" description="Disordered" evidence="19">
    <location>
        <begin position="64"/>
        <end position="92"/>
    </location>
</feature>
<feature type="region of interest" description="Disordered" evidence="19">
    <location>
        <begin position="13"/>
        <end position="38"/>
    </location>
</feature>
<feature type="compositionally biased region" description="Low complexity" evidence="19">
    <location>
        <begin position="266"/>
        <end position="279"/>
    </location>
</feature>
<evidence type="ECO:0000256" key="15">
    <source>
        <dbReference type="ARBA" id="ARBA00023306"/>
    </source>
</evidence>
<evidence type="ECO:0000256" key="4">
    <source>
        <dbReference type="ARBA" id="ARBA00005366"/>
    </source>
</evidence>
<keyword evidence="7" id="KW-0132">Cell division</keyword>
<keyword evidence="12" id="KW-0175">Coiled coil</keyword>
<accession>A0A9P3PK75</accession>
<dbReference type="GO" id="GO:0005874">
    <property type="term" value="C:microtubule"/>
    <property type="evidence" value="ECO:0007669"/>
    <property type="project" value="UniProtKB-KW"/>
</dbReference>
<dbReference type="OrthoDB" id="5599235at2759"/>
<evidence type="ECO:0000256" key="8">
    <source>
        <dbReference type="ARBA" id="ARBA00022701"/>
    </source>
</evidence>
<name>A0A9P3PK75_LYOSH</name>
<evidence type="ECO:0000256" key="16">
    <source>
        <dbReference type="ARBA" id="ARBA00023328"/>
    </source>
</evidence>
<keyword evidence="11" id="KW-0995">Kinetochore</keyword>
<dbReference type="GO" id="GO:0007059">
    <property type="term" value="P:chromosome segregation"/>
    <property type="evidence" value="ECO:0007669"/>
    <property type="project" value="UniProtKB-KW"/>
</dbReference>
<keyword evidence="15" id="KW-0131">Cell cycle</keyword>
<feature type="compositionally biased region" description="Acidic residues" evidence="19">
    <location>
        <begin position="74"/>
        <end position="92"/>
    </location>
</feature>
<dbReference type="PANTHER" id="PTHR28216">
    <property type="entry name" value="DASH COMPLEX SUBUNIT DUO1"/>
    <property type="match status" value="1"/>
</dbReference>
<evidence type="ECO:0000313" key="20">
    <source>
        <dbReference type="EMBL" id="GLB37438.1"/>
    </source>
</evidence>
<sequence>MYDSLDSSNILVPASGSRLLSESPVLPSSSSRTGLGGDDLSISELSLADITPVSHKPFSLLAPAEQAFARQDQHEDEQEHQEAEADIDDAEEVEQKHRHAAKMREEKLQSDIFVLRKLNASFAVFNEALQDAGSANQRVAAQLEHTDALLNKYIAILAKSEQFARLIFDEQWQGAEADEEVLERERIEARDKARREAEERALAAQREEERRQREEQQRIEQEERERIERETREKAAARGGVRGVRGTRASMRGARGTTRIAPGTNASSRGRATGTTAAAQTITSKLPMPATGIRSTSSAQPARGSRRS</sequence>
<feature type="compositionally biased region" description="Basic and acidic residues" evidence="19">
    <location>
        <begin position="198"/>
        <end position="236"/>
    </location>
</feature>
<dbReference type="EMBL" id="BRPK01000004">
    <property type="protein sequence ID" value="GLB37438.1"/>
    <property type="molecule type" value="Genomic_DNA"/>
</dbReference>